<gene>
    <name evidence="2" type="ORF">PsYK624_155340</name>
</gene>
<protein>
    <recommendedName>
        <fullName evidence="1">AB hydrolase-1 domain-containing protein</fullName>
    </recommendedName>
</protein>
<dbReference type="EMBL" id="BPQB01000105">
    <property type="protein sequence ID" value="GJE99281.1"/>
    <property type="molecule type" value="Genomic_DNA"/>
</dbReference>
<dbReference type="Proteomes" id="UP000703269">
    <property type="component" value="Unassembled WGS sequence"/>
</dbReference>
<sequence>MTFTAHIFKKISDLAASGGVRFVAIQRRDYPMSSPIPPVELSTLAEGTDEEKAAYLRARGIEIATFIDRFLQENQLPPPDKHGAGGGFAVVGWSLGCVFALAALANLDALDDAAQARFSRHMRSLVLLDAPHSALGMPGAPQTWTPFRDDSIPLALRAPFFNNWISAYFAHGDLGARGLDAIEYIVPAPTRAPSIYNMDSAEHAANIYNDTVWASDAPLLANCSTQLHATYQKVVFDKTLRERLPKMRICALVADAAASFSLVAMLKMREDDEAHGGKNIEIRVVKGRNHFMHWDDPETTLRAILDTMV</sequence>
<name>A0A9P3LL80_9APHY</name>
<dbReference type="Pfam" id="PF12697">
    <property type="entry name" value="Abhydrolase_6"/>
    <property type="match status" value="1"/>
</dbReference>
<feature type="domain" description="AB hydrolase-1" evidence="1">
    <location>
        <begin position="10"/>
        <end position="301"/>
    </location>
</feature>
<dbReference type="InterPro" id="IPR029058">
    <property type="entry name" value="AB_hydrolase_fold"/>
</dbReference>
<dbReference type="OrthoDB" id="3251587at2759"/>
<dbReference type="SUPFAM" id="SSF53474">
    <property type="entry name" value="alpha/beta-Hydrolases"/>
    <property type="match status" value="1"/>
</dbReference>
<evidence type="ECO:0000259" key="1">
    <source>
        <dbReference type="Pfam" id="PF12697"/>
    </source>
</evidence>
<reference evidence="2 3" key="1">
    <citation type="submission" date="2021-08" db="EMBL/GenBank/DDBJ databases">
        <title>Draft Genome Sequence of Phanerochaete sordida strain YK-624.</title>
        <authorList>
            <person name="Mori T."/>
            <person name="Dohra H."/>
            <person name="Suzuki T."/>
            <person name="Kawagishi H."/>
            <person name="Hirai H."/>
        </authorList>
    </citation>
    <scope>NUCLEOTIDE SEQUENCE [LARGE SCALE GENOMIC DNA]</scope>
    <source>
        <strain evidence="2 3">YK-624</strain>
    </source>
</reference>
<dbReference type="Gene3D" id="3.40.50.1820">
    <property type="entry name" value="alpha/beta hydrolase"/>
    <property type="match status" value="1"/>
</dbReference>
<evidence type="ECO:0000313" key="2">
    <source>
        <dbReference type="EMBL" id="GJE99281.1"/>
    </source>
</evidence>
<dbReference type="AlphaFoldDB" id="A0A9P3LL80"/>
<comment type="caution">
    <text evidence="2">The sequence shown here is derived from an EMBL/GenBank/DDBJ whole genome shotgun (WGS) entry which is preliminary data.</text>
</comment>
<dbReference type="InterPro" id="IPR000073">
    <property type="entry name" value="AB_hydrolase_1"/>
</dbReference>
<organism evidence="2 3">
    <name type="scientific">Phanerochaete sordida</name>
    <dbReference type="NCBI Taxonomy" id="48140"/>
    <lineage>
        <taxon>Eukaryota</taxon>
        <taxon>Fungi</taxon>
        <taxon>Dikarya</taxon>
        <taxon>Basidiomycota</taxon>
        <taxon>Agaricomycotina</taxon>
        <taxon>Agaricomycetes</taxon>
        <taxon>Polyporales</taxon>
        <taxon>Phanerochaetaceae</taxon>
        <taxon>Phanerochaete</taxon>
    </lineage>
</organism>
<evidence type="ECO:0000313" key="3">
    <source>
        <dbReference type="Proteomes" id="UP000703269"/>
    </source>
</evidence>
<keyword evidence="3" id="KW-1185">Reference proteome</keyword>
<accession>A0A9P3LL80</accession>
<proteinExistence type="predicted"/>